<dbReference type="Proteomes" id="UP001519305">
    <property type="component" value="Unassembled WGS sequence"/>
</dbReference>
<sequence length="74" mass="8440">MTTNPMRPRRPARTNATTAFKAPTDNRVKITIRISEEMRRDLHIQARIDDTSVNELLIEMISAYLADGTLGRRA</sequence>
<dbReference type="Gene3D" id="1.10.1220.10">
    <property type="entry name" value="Met repressor-like"/>
    <property type="match status" value="1"/>
</dbReference>
<dbReference type="InterPro" id="IPR013321">
    <property type="entry name" value="Arc_rbn_hlx_hlx"/>
</dbReference>
<reference evidence="1 2" key="1">
    <citation type="submission" date="2021-03" db="EMBL/GenBank/DDBJ databases">
        <title>Sequencing the genomes of 1000 actinobacteria strains.</title>
        <authorList>
            <person name="Klenk H.-P."/>
        </authorList>
    </citation>
    <scope>NUCLEOTIDE SEQUENCE [LARGE SCALE GENOMIC DNA]</scope>
    <source>
        <strain evidence="1 2">DSM 44506</strain>
    </source>
</reference>
<proteinExistence type="predicted"/>
<dbReference type="EMBL" id="JAGINY010000001">
    <property type="protein sequence ID" value="MBP2331912.1"/>
    <property type="molecule type" value="Genomic_DNA"/>
</dbReference>
<gene>
    <name evidence="1" type="ORF">JOF33_000611</name>
</gene>
<organism evidence="1 2">
    <name type="scientific">Corynebacterium freneyi</name>
    <dbReference type="NCBI Taxonomy" id="134034"/>
    <lineage>
        <taxon>Bacteria</taxon>
        <taxon>Bacillati</taxon>
        <taxon>Actinomycetota</taxon>
        <taxon>Actinomycetes</taxon>
        <taxon>Mycobacteriales</taxon>
        <taxon>Corynebacteriaceae</taxon>
        <taxon>Corynebacterium</taxon>
    </lineage>
</organism>
<name>A0ABS4U5H4_9CORY</name>
<dbReference type="SUPFAM" id="SSF47598">
    <property type="entry name" value="Ribbon-helix-helix"/>
    <property type="match status" value="1"/>
</dbReference>
<protein>
    <recommendedName>
        <fullName evidence="3">Toxin-antitoxin system HicB family antitoxin</fullName>
    </recommendedName>
</protein>
<evidence type="ECO:0000313" key="1">
    <source>
        <dbReference type="EMBL" id="MBP2331912.1"/>
    </source>
</evidence>
<comment type="caution">
    <text evidence="1">The sequence shown here is derived from an EMBL/GenBank/DDBJ whole genome shotgun (WGS) entry which is preliminary data.</text>
</comment>
<accession>A0ABS4U5H4</accession>
<keyword evidence="2" id="KW-1185">Reference proteome</keyword>
<evidence type="ECO:0000313" key="2">
    <source>
        <dbReference type="Proteomes" id="UP001519305"/>
    </source>
</evidence>
<evidence type="ECO:0008006" key="3">
    <source>
        <dbReference type="Google" id="ProtNLM"/>
    </source>
</evidence>
<dbReference type="RefSeq" id="WP_209652177.1">
    <property type="nucleotide sequence ID" value="NZ_CP047357.1"/>
</dbReference>
<dbReference type="InterPro" id="IPR010985">
    <property type="entry name" value="Ribbon_hlx_hlx"/>
</dbReference>